<keyword evidence="2" id="KW-0238">DNA-binding</keyword>
<dbReference type="OrthoDB" id="43195at2"/>
<feature type="domain" description="HTH lacI-type" evidence="4">
    <location>
        <begin position="5"/>
        <end position="58"/>
    </location>
</feature>
<accession>A0A1J0GEF0</accession>
<proteinExistence type="predicted"/>
<evidence type="ECO:0000256" key="2">
    <source>
        <dbReference type="ARBA" id="ARBA00023125"/>
    </source>
</evidence>
<keyword evidence="1" id="KW-0805">Transcription regulation</keyword>
<evidence type="ECO:0000259" key="4">
    <source>
        <dbReference type="PROSITE" id="PS50932"/>
    </source>
</evidence>
<dbReference type="Pfam" id="PF13377">
    <property type="entry name" value="Peripla_BP_3"/>
    <property type="match status" value="1"/>
</dbReference>
<gene>
    <name evidence="6" type="ORF">A7L45_06520</name>
</gene>
<dbReference type="InterPro" id="IPR028082">
    <property type="entry name" value="Peripla_BP_I"/>
</dbReference>
<dbReference type="STRING" id="1552.A7L45_06520"/>
<keyword evidence="7" id="KW-1185">Reference proteome</keyword>
<dbReference type="CDD" id="cd19974">
    <property type="entry name" value="PBP1_LacI-like"/>
    <property type="match status" value="1"/>
</dbReference>
<dbReference type="PROSITE" id="PS00356">
    <property type="entry name" value="HTH_LACI_1"/>
    <property type="match status" value="1"/>
</dbReference>
<evidence type="ECO:0000313" key="7">
    <source>
        <dbReference type="Proteomes" id="UP000182569"/>
    </source>
</evidence>
<dbReference type="InterPro" id="IPR000843">
    <property type="entry name" value="HTH_LacI"/>
</dbReference>
<reference evidence="7" key="1">
    <citation type="journal article" date="2016" name="Front. Microbiol.">
        <title>Complete Genome Sequence of Clostridium estertheticum DSM 8809, a Microbe Identified in Spoiled Vacuum Packed Beef.</title>
        <authorList>
            <person name="Yu Z."/>
            <person name="Gunn L."/>
            <person name="Brennan E."/>
            <person name="Reid R."/>
            <person name="Wall P.G."/>
            <person name="Gaora O.P."/>
            <person name="Hurley D."/>
            <person name="Bolton D."/>
            <person name="Fanning S."/>
        </authorList>
    </citation>
    <scope>NUCLEOTIDE SEQUENCE [LARGE SCALE GENOMIC DNA]</scope>
    <source>
        <strain evidence="7">DSM 8809</strain>
    </source>
</reference>
<name>A0A1J0GEF0_9CLOT</name>
<dbReference type="RefSeq" id="WP_071612039.1">
    <property type="nucleotide sequence ID" value="NZ_CP015756.1"/>
</dbReference>
<dbReference type="Proteomes" id="UP000182569">
    <property type="component" value="Chromosome"/>
</dbReference>
<dbReference type="InterPro" id="IPR046335">
    <property type="entry name" value="LacI/GalR-like_sensor"/>
</dbReference>
<dbReference type="Gene3D" id="3.40.50.2300">
    <property type="match status" value="2"/>
</dbReference>
<evidence type="ECO:0000313" key="6">
    <source>
        <dbReference type="EMBL" id="APC39745.1"/>
    </source>
</evidence>
<dbReference type="Pfam" id="PF00356">
    <property type="entry name" value="LacI"/>
    <property type="match status" value="1"/>
</dbReference>
<dbReference type="InterPro" id="IPR010982">
    <property type="entry name" value="Lambda_DNA-bd_dom_sf"/>
</dbReference>
<sequence length="333" mass="38239">MAKKVTMQDVANKVGVSKVTVSKALRGNRDISESMKEKIRHAAVETGYVFNSKGNLTMNDDPKCIGIISAERYYGQEDYFYIDLYRLLSSYLEKIHYTCMFHILTFNNEKNGIIPIMVEDKTVDGVIILGQLSKEYVKKIVKQNIPLVFLDFYYDKVDVDSINTDNFFGTYEITNMLIEKGHTKIAFVGNLNLTSSIQDRFLGYYKSILEYRLQFKDSWIINDRTDDSMWLDIILPDDMPTAFVCNCDKTALILIQKLEKCGYKIPEDYSVVGFDDSIHAMQSNPTISTVRVDLDEMARVAIKMISKKINDVKTQYGRVMIKGNLIIRDSTKK</sequence>
<evidence type="ECO:0000259" key="5">
    <source>
        <dbReference type="PROSITE" id="PS50943"/>
    </source>
</evidence>
<dbReference type="CDD" id="cd01392">
    <property type="entry name" value="HTH_LacI"/>
    <property type="match status" value="1"/>
</dbReference>
<dbReference type="InterPro" id="IPR001387">
    <property type="entry name" value="Cro/C1-type_HTH"/>
</dbReference>
<dbReference type="SUPFAM" id="SSF53822">
    <property type="entry name" value="Periplasmic binding protein-like I"/>
    <property type="match status" value="1"/>
</dbReference>
<protein>
    <submittedName>
        <fullName evidence="6">Transcriptional regulator</fullName>
    </submittedName>
</protein>
<dbReference type="PROSITE" id="PS50943">
    <property type="entry name" value="HTH_CROC1"/>
    <property type="match status" value="1"/>
</dbReference>
<dbReference type="GO" id="GO:0003700">
    <property type="term" value="F:DNA-binding transcription factor activity"/>
    <property type="evidence" value="ECO:0007669"/>
    <property type="project" value="TreeGrafter"/>
</dbReference>
<dbReference type="PANTHER" id="PTHR30146:SF109">
    <property type="entry name" value="HTH-TYPE TRANSCRIPTIONAL REGULATOR GALS"/>
    <property type="match status" value="1"/>
</dbReference>
<dbReference type="EMBL" id="CP015756">
    <property type="protein sequence ID" value="APC39745.1"/>
    <property type="molecule type" value="Genomic_DNA"/>
</dbReference>
<dbReference type="AlphaFoldDB" id="A0A1J0GEF0"/>
<organism evidence="6 7">
    <name type="scientific">Clostridium estertheticum subsp. estertheticum</name>
    <dbReference type="NCBI Taxonomy" id="1552"/>
    <lineage>
        <taxon>Bacteria</taxon>
        <taxon>Bacillati</taxon>
        <taxon>Bacillota</taxon>
        <taxon>Clostridia</taxon>
        <taxon>Eubacteriales</taxon>
        <taxon>Clostridiaceae</taxon>
        <taxon>Clostridium</taxon>
    </lineage>
</organism>
<evidence type="ECO:0000256" key="1">
    <source>
        <dbReference type="ARBA" id="ARBA00023015"/>
    </source>
</evidence>
<dbReference type="KEGG" id="ceu:A7L45_06520"/>
<dbReference type="SMART" id="SM00354">
    <property type="entry name" value="HTH_LACI"/>
    <property type="match status" value="1"/>
</dbReference>
<feature type="domain" description="HTH cro/C1-type" evidence="5">
    <location>
        <begin position="2"/>
        <end position="49"/>
    </location>
</feature>
<dbReference type="GO" id="GO:0000976">
    <property type="term" value="F:transcription cis-regulatory region binding"/>
    <property type="evidence" value="ECO:0007669"/>
    <property type="project" value="TreeGrafter"/>
</dbReference>
<keyword evidence="3" id="KW-0804">Transcription</keyword>
<dbReference type="SUPFAM" id="SSF47413">
    <property type="entry name" value="lambda repressor-like DNA-binding domains"/>
    <property type="match status" value="1"/>
</dbReference>
<evidence type="ECO:0000256" key="3">
    <source>
        <dbReference type="ARBA" id="ARBA00023163"/>
    </source>
</evidence>
<dbReference type="Gene3D" id="1.10.260.40">
    <property type="entry name" value="lambda repressor-like DNA-binding domains"/>
    <property type="match status" value="1"/>
</dbReference>
<dbReference type="PROSITE" id="PS50932">
    <property type="entry name" value="HTH_LACI_2"/>
    <property type="match status" value="1"/>
</dbReference>
<dbReference type="PANTHER" id="PTHR30146">
    <property type="entry name" value="LACI-RELATED TRANSCRIPTIONAL REPRESSOR"/>
    <property type="match status" value="1"/>
</dbReference>